<gene>
    <name evidence="2" type="ORF">KCMC57_05180</name>
</gene>
<feature type="compositionally biased region" description="Basic and acidic residues" evidence="1">
    <location>
        <begin position="76"/>
        <end position="87"/>
    </location>
</feature>
<dbReference type="EMBL" id="AP035881">
    <property type="protein sequence ID" value="BFP44150.1"/>
    <property type="molecule type" value="Genomic_DNA"/>
</dbReference>
<accession>A0AB33JQ18</accession>
<reference evidence="2" key="1">
    <citation type="submission" date="2024-07" db="EMBL/GenBank/DDBJ databases">
        <title>Complete genome sequences of cellulolytic bacteria, Kitasatospora sp. CMC57 and Streptomyces sp. CMC78, isolated from Japanese agricultural soil.</title>
        <authorList>
            <person name="Hashimoto T."/>
            <person name="Ito M."/>
            <person name="Iwamoto M."/>
            <person name="Fukahori D."/>
            <person name="Shoda T."/>
            <person name="Sakoda M."/>
            <person name="Morohoshi T."/>
            <person name="Mitsuboshi M."/>
            <person name="Nishizawa T."/>
        </authorList>
    </citation>
    <scope>NUCLEOTIDE SEQUENCE</scope>
    <source>
        <strain evidence="2">CMC57</strain>
    </source>
</reference>
<name>A0AB33JQ18_9ACTN</name>
<sequence>MGTPSHGVASVRRPGSGGGATCAATLIDHDRAQVSRQYRDPAPAIRPIRDPMRPTRYLPPARCIQAEGSPAGPPSSERKRTQDEMRKSFNRPSGARLVGLTGLMCLALNGCSSAGQSVGEAVQTPQATPALPTAAELHLPVETYLFSDADSVKLARAGAVLRRKCLQRFGLDQATPPAGQSTGPRTFMERRYGVTDLAEVTANGYHLGDRDPRTHPVVKPTFSAEQQKALTGQTGPGDTELRVNGVPVPPGGCYDEAKKELAGTEKLGSSEVAQQADFQTFKASLSAPQVKRAFDAWSSCMKGKGYSYPNPLDAISDRRFQGDSPTQPERDVATADVVCKQQVNLVHTWFAAETTLQNELIARQQADFTAALKAKTEQLAKAEVVLRDQ</sequence>
<feature type="compositionally biased region" description="Basic and acidic residues" evidence="1">
    <location>
        <begin position="27"/>
        <end position="39"/>
    </location>
</feature>
<organism evidence="2">
    <name type="scientific">Kitasatospora sp. CMC57</name>
    <dbReference type="NCBI Taxonomy" id="3231513"/>
    <lineage>
        <taxon>Bacteria</taxon>
        <taxon>Bacillati</taxon>
        <taxon>Actinomycetota</taxon>
        <taxon>Actinomycetes</taxon>
        <taxon>Kitasatosporales</taxon>
        <taxon>Streptomycetaceae</taxon>
        <taxon>Kitasatospora</taxon>
    </lineage>
</organism>
<feature type="region of interest" description="Disordered" evidence="1">
    <location>
        <begin position="1"/>
        <end position="92"/>
    </location>
</feature>
<dbReference type="AlphaFoldDB" id="A0AB33JQ18"/>
<evidence type="ECO:0008006" key="3">
    <source>
        <dbReference type="Google" id="ProtNLM"/>
    </source>
</evidence>
<protein>
    <recommendedName>
        <fullName evidence="3">Lipoprotein</fullName>
    </recommendedName>
</protein>
<proteinExistence type="predicted"/>
<evidence type="ECO:0000256" key="1">
    <source>
        <dbReference type="SAM" id="MobiDB-lite"/>
    </source>
</evidence>
<evidence type="ECO:0000313" key="2">
    <source>
        <dbReference type="EMBL" id="BFP44150.1"/>
    </source>
</evidence>